<organism evidence="1 2">
    <name type="scientific">Streptomyces pulveraceus</name>
    <dbReference type="NCBI Taxonomy" id="68258"/>
    <lineage>
        <taxon>Bacteria</taxon>
        <taxon>Bacillati</taxon>
        <taxon>Actinomycetota</taxon>
        <taxon>Actinomycetes</taxon>
        <taxon>Kitasatosporales</taxon>
        <taxon>Streptomycetaceae</taxon>
        <taxon>Streptomyces</taxon>
    </lineage>
</organism>
<accession>A0ABW1GQY6</accession>
<gene>
    <name evidence="1" type="ORF">ACFP1B_22715</name>
</gene>
<sequence>MKRGKPLKRTKGVRPEQRRFLIYCEGACTEDQYFKGLRTDLRSLPVAICLGGEHGEPKSLVRAAIEHQERAPRSASDRWTEYDEVWCVIDVEAPVPHDGLAAALKLARQHGVQVALTNPCFELWLLLHFKDISGYCTSAEAQRALERLDACGYSVDRKHLEYETLRAGHGRAEQRAQALRQRATKGHVDNPWTDVDRLVGRLRAARYGGRPGDRGRDGR</sequence>
<dbReference type="RefSeq" id="WP_344507127.1">
    <property type="nucleotide sequence ID" value="NZ_BAAATU010000001.1"/>
</dbReference>
<dbReference type="Proteomes" id="UP001596200">
    <property type="component" value="Unassembled WGS sequence"/>
</dbReference>
<reference evidence="2" key="1">
    <citation type="journal article" date="2019" name="Int. J. Syst. Evol. Microbiol.">
        <title>The Global Catalogue of Microorganisms (GCM) 10K type strain sequencing project: providing services to taxonomists for standard genome sequencing and annotation.</title>
        <authorList>
            <consortium name="The Broad Institute Genomics Platform"/>
            <consortium name="The Broad Institute Genome Sequencing Center for Infectious Disease"/>
            <person name="Wu L."/>
            <person name="Ma J."/>
        </authorList>
    </citation>
    <scope>NUCLEOTIDE SEQUENCE [LARGE SCALE GENOMIC DNA]</scope>
    <source>
        <strain evidence="2">JCM 4147</strain>
    </source>
</reference>
<comment type="caution">
    <text evidence="1">The sequence shown here is derived from an EMBL/GenBank/DDBJ whole genome shotgun (WGS) entry which is preliminary data.</text>
</comment>
<proteinExistence type="predicted"/>
<dbReference type="Pfam" id="PF13707">
    <property type="entry name" value="RloB"/>
    <property type="match status" value="1"/>
</dbReference>
<dbReference type="EMBL" id="JBHSPU010000020">
    <property type="protein sequence ID" value="MFC5916212.1"/>
    <property type="molecule type" value="Genomic_DNA"/>
</dbReference>
<evidence type="ECO:0000313" key="2">
    <source>
        <dbReference type="Proteomes" id="UP001596200"/>
    </source>
</evidence>
<keyword evidence="2" id="KW-1185">Reference proteome</keyword>
<protein>
    <submittedName>
        <fullName evidence="1">RloB family protein</fullName>
    </submittedName>
</protein>
<evidence type="ECO:0000313" key="1">
    <source>
        <dbReference type="EMBL" id="MFC5916212.1"/>
    </source>
</evidence>
<dbReference type="InterPro" id="IPR025591">
    <property type="entry name" value="RloB"/>
</dbReference>
<name>A0ABW1GQY6_9ACTN</name>